<dbReference type="SUPFAM" id="SSF52833">
    <property type="entry name" value="Thioredoxin-like"/>
    <property type="match status" value="1"/>
</dbReference>
<dbReference type="AlphaFoldDB" id="A0A4R6BPB8"/>
<comment type="similarity">
    <text evidence="1">Belongs to the ArsC family.</text>
</comment>
<evidence type="ECO:0000313" key="2">
    <source>
        <dbReference type="EMBL" id="TDM03517.1"/>
    </source>
</evidence>
<dbReference type="RefSeq" id="WP_133429613.1">
    <property type="nucleotide sequence ID" value="NZ_BMCC01000001.1"/>
</dbReference>
<dbReference type="PROSITE" id="PS51353">
    <property type="entry name" value="ARSC"/>
    <property type="match status" value="1"/>
</dbReference>
<organism evidence="2 3">
    <name type="scientific">Macrococcus hajekii</name>
    <dbReference type="NCBI Taxonomy" id="198482"/>
    <lineage>
        <taxon>Bacteria</taxon>
        <taxon>Bacillati</taxon>
        <taxon>Bacillota</taxon>
        <taxon>Bacilli</taxon>
        <taxon>Bacillales</taxon>
        <taxon>Staphylococcaceae</taxon>
        <taxon>Macrococcus</taxon>
    </lineage>
</organism>
<dbReference type="InterPro" id="IPR006504">
    <property type="entry name" value="Tscrpt_reg_Spx/MgsR"/>
</dbReference>
<dbReference type="NCBIfam" id="TIGR01617">
    <property type="entry name" value="arsC_related"/>
    <property type="match status" value="1"/>
</dbReference>
<dbReference type="InterPro" id="IPR036249">
    <property type="entry name" value="Thioredoxin-like_sf"/>
</dbReference>
<dbReference type="EMBL" id="SCWE01000001">
    <property type="protein sequence ID" value="TDM03517.1"/>
    <property type="molecule type" value="Genomic_DNA"/>
</dbReference>
<sequence>MLKFYQLPNCSTCRKAAQFLTEHGVSFEPINIVELTPTANEFKNIIDATGVDVDRLFNRQGAKFRELNLKEKMEALSTDEKTELLASDGMLVKRPIAISGKKITLGFKEDEYRNTWL</sequence>
<dbReference type="Pfam" id="PF03960">
    <property type="entry name" value="ArsC"/>
    <property type="match status" value="1"/>
</dbReference>
<evidence type="ECO:0000313" key="3">
    <source>
        <dbReference type="Proteomes" id="UP000295328"/>
    </source>
</evidence>
<keyword evidence="3" id="KW-1185">Reference proteome</keyword>
<dbReference type="Gene3D" id="3.40.30.10">
    <property type="entry name" value="Glutaredoxin"/>
    <property type="match status" value="1"/>
</dbReference>
<name>A0A4R6BPB8_9STAP</name>
<proteinExistence type="inferred from homology"/>
<reference evidence="2 3" key="1">
    <citation type="submission" date="2019-01" db="EMBL/GenBank/DDBJ databases">
        <title>Draft genome sequences of the type strains of six Macrococcus species.</title>
        <authorList>
            <person name="Mazhar S."/>
            <person name="Altermann E."/>
            <person name="Hill C."/>
            <person name="Mcauliffe O."/>
        </authorList>
    </citation>
    <scope>NUCLEOTIDE SEQUENCE [LARGE SCALE GENOMIC DNA]</scope>
    <source>
        <strain evidence="2 3">CCM4809</strain>
    </source>
</reference>
<comment type="caution">
    <text evidence="2">The sequence shown here is derived from an EMBL/GenBank/DDBJ whole genome shotgun (WGS) entry which is preliminary data.</text>
</comment>
<dbReference type="Proteomes" id="UP000295328">
    <property type="component" value="Unassembled WGS sequence"/>
</dbReference>
<dbReference type="PANTHER" id="PTHR30041:SF8">
    <property type="entry name" value="PROTEIN YFFB"/>
    <property type="match status" value="1"/>
</dbReference>
<protein>
    <submittedName>
        <fullName evidence="2">Arsenate reductase family protein</fullName>
    </submittedName>
</protein>
<gene>
    <name evidence="2" type="ORF">ERX37_05380</name>
</gene>
<evidence type="ECO:0000256" key="1">
    <source>
        <dbReference type="PROSITE-ProRule" id="PRU01282"/>
    </source>
</evidence>
<dbReference type="PANTHER" id="PTHR30041">
    <property type="entry name" value="ARSENATE REDUCTASE"/>
    <property type="match status" value="1"/>
</dbReference>
<dbReference type="OrthoDB" id="9794155at2"/>
<accession>A0A4R6BPB8</accession>
<dbReference type="InterPro" id="IPR006660">
    <property type="entry name" value="Arsenate_reductase-like"/>
</dbReference>
<dbReference type="CDD" id="cd03036">
    <property type="entry name" value="ArsC_like"/>
    <property type="match status" value="1"/>
</dbReference>